<dbReference type="InterPro" id="IPR050789">
    <property type="entry name" value="Diverse_Enzym_Activities"/>
</dbReference>
<feature type="domain" description="Beta-lactamase-related" evidence="2">
    <location>
        <begin position="114"/>
        <end position="399"/>
    </location>
</feature>
<keyword evidence="6" id="KW-1185">Reference proteome</keyword>
<accession>A0A2U2APS8</accession>
<dbReference type="Gene3D" id="3.40.710.10">
    <property type="entry name" value="DD-peptidase/beta-lactamase superfamily"/>
    <property type="match status" value="1"/>
</dbReference>
<dbReference type="Proteomes" id="UP000245059">
    <property type="component" value="Unassembled WGS sequence"/>
</dbReference>
<evidence type="ECO:0000313" key="6">
    <source>
        <dbReference type="Proteomes" id="UP000245217"/>
    </source>
</evidence>
<dbReference type="OrthoDB" id="9814204at2"/>
<name>A0A2U2APS8_9GAMM</name>
<feature type="chain" id="PRO_5015402778" evidence="1">
    <location>
        <begin position="28"/>
        <end position="426"/>
    </location>
</feature>
<dbReference type="Pfam" id="PF00144">
    <property type="entry name" value="Beta-lactamase"/>
    <property type="match status" value="1"/>
</dbReference>
<dbReference type="SUPFAM" id="SSF56601">
    <property type="entry name" value="beta-lactamase/transpeptidase-like"/>
    <property type="match status" value="1"/>
</dbReference>
<gene>
    <name evidence="3" type="ORF">DC077_07950</name>
    <name evidence="4" type="ORF">DC078_07575</name>
</gene>
<evidence type="ECO:0000313" key="5">
    <source>
        <dbReference type="Proteomes" id="UP000245059"/>
    </source>
</evidence>
<dbReference type="Proteomes" id="UP000245217">
    <property type="component" value="Unassembled WGS sequence"/>
</dbReference>
<protein>
    <submittedName>
        <fullName evidence="3">Serine hydrolase</fullName>
    </submittedName>
</protein>
<sequence length="426" mass="47390">MFTTTKKRVLNLLFISTITLSSTSLLFAEVLKTPHDQEPIGTVEQLYDGKLMPDLQASTFRNIDRLYPTAIVQHDPDNVRELPYAVVQVEDLQFQSGDDSFDLYDYININRVAGLIAIKDGKIYYEDYQLGNHNATRWMSMSVVKSITATLIGIALEEGLIKDIDDPIVTYLPDFKGSSYDGVTVRQLLQMTSGVAWNETYTDPNSDRRAMLALQNAQEPGAILQLMQQLPRAAEPGTRWNYSTGETHVAGALVRAATGMPVSQYLSERIWKRAGMESDASWWLESPDGLEVGGSGLQAVLRDYARFGLFLLENGNVDGEQLLPEYWLKEAGSPKIVNGETVQYGYMLWPVEEAEGTINEGAFTAEGIFGQQIYINPQEGVVIAAWGAQPKPTGRETLDSYAFFAAMTESMKQLADHPENRSSLSK</sequence>
<dbReference type="PANTHER" id="PTHR43283">
    <property type="entry name" value="BETA-LACTAMASE-RELATED"/>
    <property type="match status" value="1"/>
</dbReference>
<dbReference type="PANTHER" id="PTHR43283:SF14">
    <property type="entry name" value="BLL8153 PROTEIN"/>
    <property type="match status" value="1"/>
</dbReference>
<dbReference type="AlphaFoldDB" id="A0A2U2APS8"/>
<dbReference type="InterPro" id="IPR001466">
    <property type="entry name" value="Beta-lactam-related"/>
</dbReference>
<reference evidence="5 6" key="2">
    <citation type="submission" date="2018-05" db="EMBL/GenBank/DDBJ databases">
        <title>Ignatzschineria dubaiensis sp. nov., isolated from necrotic foot tissues of dromedaries (Camelus dromedarius) and associated maggots in Dubai, United Arab Emirates.</title>
        <authorList>
            <person name="Tsang C.C."/>
            <person name="Tang J.Y.M."/>
            <person name="Fong J.Y.H."/>
            <person name="Kinne J."/>
            <person name="Lee H.H."/>
            <person name="Joseph M."/>
            <person name="Jose S."/>
            <person name="Schuster R.K."/>
            <person name="Tang Y."/>
            <person name="Sivakumar S."/>
            <person name="Chen J.H.K."/>
            <person name="Teng J.L.L."/>
            <person name="Lau S.K.P."/>
            <person name="Wernery U."/>
            <person name="Woo P.C.Y."/>
        </authorList>
    </citation>
    <scope>NUCLEOTIDE SEQUENCE [LARGE SCALE GENOMIC DNA]</scope>
    <source>
        <strain evidence="5">UAE-HKU57</strain>
        <strain evidence="6">UAE-HKU58</strain>
    </source>
</reference>
<reference evidence="3" key="1">
    <citation type="journal article" date="2018" name="Genome Announc.">
        <title>Ignatzschineria cameli sp. nov., isolated from necrotic foot tissue of dromedaries (Camelus dromedarius) and associated maggots (Wohlfahrtia species) in Dubai.</title>
        <authorList>
            <person name="Tsang C.C."/>
            <person name="Tang J.Y."/>
            <person name="Fong J.Y."/>
            <person name="Kinne J."/>
            <person name="Lee H.H."/>
            <person name="Joseph M."/>
            <person name="Jose S."/>
            <person name="Schuster R.K."/>
            <person name="Tang Y."/>
            <person name="Sivakumar S."/>
            <person name="Chen J.H."/>
            <person name="Teng J.L."/>
            <person name="Lau S.K."/>
            <person name="Wernery U."/>
            <person name="Woo P.C."/>
        </authorList>
    </citation>
    <scope>NUCLEOTIDE SEQUENCE</scope>
    <source>
        <strain evidence="3">UAE-HKU57</strain>
        <strain evidence="4">UAE-HKU58</strain>
    </source>
</reference>
<feature type="signal peptide" evidence="1">
    <location>
        <begin position="1"/>
        <end position="27"/>
    </location>
</feature>
<keyword evidence="3" id="KW-0378">Hydrolase</keyword>
<evidence type="ECO:0000313" key="3">
    <source>
        <dbReference type="EMBL" id="PWD85525.1"/>
    </source>
</evidence>
<evidence type="ECO:0000313" key="4">
    <source>
        <dbReference type="EMBL" id="PWD91369.1"/>
    </source>
</evidence>
<organism evidence="3 5">
    <name type="scientific">Ignatzschineria cameli</name>
    <dbReference type="NCBI Taxonomy" id="2182793"/>
    <lineage>
        <taxon>Bacteria</taxon>
        <taxon>Pseudomonadati</taxon>
        <taxon>Pseudomonadota</taxon>
        <taxon>Gammaproteobacteria</taxon>
        <taxon>Cardiobacteriales</taxon>
        <taxon>Ignatzschineriaceae</taxon>
        <taxon>Ignatzschineria</taxon>
    </lineage>
</organism>
<evidence type="ECO:0000256" key="1">
    <source>
        <dbReference type="SAM" id="SignalP"/>
    </source>
</evidence>
<dbReference type="InterPro" id="IPR012338">
    <property type="entry name" value="Beta-lactam/transpept-like"/>
</dbReference>
<proteinExistence type="predicted"/>
<dbReference type="EMBL" id="QEWW01000005">
    <property type="protein sequence ID" value="PWD85525.1"/>
    <property type="molecule type" value="Genomic_DNA"/>
</dbReference>
<comment type="caution">
    <text evidence="3">The sequence shown here is derived from an EMBL/GenBank/DDBJ whole genome shotgun (WGS) entry which is preliminary data.</text>
</comment>
<dbReference type="RefSeq" id="WP_109201965.1">
    <property type="nucleotide sequence ID" value="NZ_QEWS01000006.1"/>
</dbReference>
<dbReference type="EMBL" id="QEWV01000006">
    <property type="protein sequence ID" value="PWD91369.1"/>
    <property type="molecule type" value="Genomic_DNA"/>
</dbReference>
<dbReference type="GO" id="GO:0016787">
    <property type="term" value="F:hydrolase activity"/>
    <property type="evidence" value="ECO:0007669"/>
    <property type="project" value="UniProtKB-KW"/>
</dbReference>
<evidence type="ECO:0000259" key="2">
    <source>
        <dbReference type="Pfam" id="PF00144"/>
    </source>
</evidence>
<keyword evidence="1" id="KW-0732">Signal</keyword>